<evidence type="ECO:0000256" key="6">
    <source>
        <dbReference type="SAM" id="Phobius"/>
    </source>
</evidence>
<evidence type="ECO:0000256" key="1">
    <source>
        <dbReference type="ARBA" id="ARBA00004651"/>
    </source>
</evidence>
<dbReference type="PANTHER" id="PTHR23501">
    <property type="entry name" value="MAJOR FACILITATOR SUPERFAMILY"/>
    <property type="match status" value="1"/>
</dbReference>
<evidence type="ECO:0000313" key="8">
    <source>
        <dbReference type="EMBL" id="KXB57904.1"/>
    </source>
</evidence>
<feature type="transmembrane region" description="Helical" evidence="6">
    <location>
        <begin position="429"/>
        <end position="449"/>
    </location>
</feature>
<comment type="caution">
    <text evidence="8">The sequence shown here is derived from an EMBL/GenBank/DDBJ whole genome shotgun (WGS) entry which is preliminary data.</text>
</comment>
<dbReference type="Gene3D" id="1.20.1720.10">
    <property type="entry name" value="Multidrug resistance protein D"/>
    <property type="match status" value="1"/>
</dbReference>
<feature type="transmembrane region" description="Helical" evidence="6">
    <location>
        <begin position="331"/>
        <end position="349"/>
    </location>
</feature>
<dbReference type="SUPFAM" id="SSF103473">
    <property type="entry name" value="MFS general substrate transporter"/>
    <property type="match status" value="1"/>
</dbReference>
<organism evidence="8 9">
    <name type="scientific">Gemella haemolysans</name>
    <dbReference type="NCBI Taxonomy" id="1379"/>
    <lineage>
        <taxon>Bacteria</taxon>
        <taxon>Bacillati</taxon>
        <taxon>Bacillota</taxon>
        <taxon>Bacilli</taxon>
        <taxon>Bacillales</taxon>
        <taxon>Gemellaceae</taxon>
        <taxon>Gemella</taxon>
    </lineage>
</organism>
<keyword evidence="2" id="KW-0813">Transport</keyword>
<feature type="transmembrane region" description="Helical" evidence="6">
    <location>
        <begin position="108"/>
        <end position="126"/>
    </location>
</feature>
<dbReference type="PATRIC" id="fig|1379.3.peg.1538"/>
<name>A0A133ZR57_9BACL</name>
<feature type="transmembrane region" description="Helical" evidence="6">
    <location>
        <begin position="138"/>
        <end position="160"/>
    </location>
</feature>
<keyword evidence="3 6" id="KW-0812">Transmembrane</keyword>
<dbReference type="GO" id="GO:0022857">
    <property type="term" value="F:transmembrane transporter activity"/>
    <property type="evidence" value="ECO:0007669"/>
    <property type="project" value="InterPro"/>
</dbReference>
<keyword evidence="5 6" id="KW-0472">Membrane</keyword>
<proteinExistence type="predicted"/>
<dbReference type="GO" id="GO:0005886">
    <property type="term" value="C:plasma membrane"/>
    <property type="evidence" value="ECO:0007669"/>
    <property type="project" value="UniProtKB-SubCell"/>
</dbReference>
<dbReference type="AlphaFoldDB" id="A0A133ZR57"/>
<evidence type="ECO:0000256" key="2">
    <source>
        <dbReference type="ARBA" id="ARBA00022448"/>
    </source>
</evidence>
<feature type="transmembrane region" description="Helical" evidence="6">
    <location>
        <begin position="265"/>
        <end position="285"/>
    </location>
</feature>
<dbReference type="InterPro" id="IPR036259">
    <property type="entry name" value="MFS_trans_sf"/>
</dbReference>
<evidence type="ECO:0000256" key="3">
    <source>
        <dbReference type="ARBA" id="ARBA00022692"/>
    </source>
</evidence>
<dbReference type="Proteomes" id="UP000070355">
    <property type="component" value="Unassembled WGS sequence"/>
</dbReference>
<dbReference type="Pfam" id="PF07690">
    <property type="entry name" value="MFS_1"/>
    <property type="match status" value="1"/>
</dbReference>
<evidence type="ECO:0000313" key="9">
    <source>
        <dbReference type="Proteomes" id="UP000070355"/>
    </source>
</evidence>
<dbReference type="PROSITE" id="PS50850">
    <property type="entry name" value="MFS"/>
    <property type="match status" value="1"/>
</dbReference>
<feature type="transmembrane region" description="Helical" evidence="6">
    <location>
        <begin position="166"/>
        <end position="187"/>
    </location>
</feature>
<evidence type="ECO:0000259" key="7">
    <source>
        <dbReference type="PROSITE" id="PS50850"/>
    </source>
</evidence>
<evidence type="ECO:0000256" key="4">
    <source>
        <dbReference type="ARBA" id="ARBA00022989"/>
    </source>
</evidence>
<feature type="transmembrane region" description="Helical" evidence="6">
    <location>
        <begin position="199"/>
        <end position="218"/>
    </location>
</feature>
<feature type="transmembrane region" description="Helical" evidence="6">
    <location>
        <begin position="82"/>
        <end position="102"/>
    </location>
</feature>
<accession>A0A133ZR57</accession>
<feature type="transmembrane region" description="Helical" evidence="6">
    <location>
        <begin position="297"/>
        <end position="319"/>
    </location>
</feature>
<dbReference type="PANTHER" id="PTHR23501:SF191">
    <property type="entry name" value="VACUOLAR BASIC AMINO ACID TRANSPORTER 4"/>
    <property type="match status" value="1"/>
</dbReference>
<dbReference type="Gene3D" id="1.20.1250.20">
    <property type="entry name" value="MFS general substrate transporter like domains"/>
    <property type="match status" value="1"/>
</dbReference>
<sequence>MKGNTMTKIQKRLSMIALLLANFIGGLDTTMLNTALPQIIKDLNGINQLGLLTSMLLFFIAMTTVLWGKLGEVIGNKKAFQLSILIFAIASILGGFSVNIWMMVFARGLMGIGIGGMISIPFVIYAKLFPDAKERAVALGWVTAFYGVASILGPIVGGFVVDVLGWSWIFFSLVPFSVVSLVLIQIFYKETVISQKPRVDYIGSGLLVIISGVILYWISNLPKLNIFMNSLLAMFVIVSGYMLWKLEKKETEPILPISLLKNMSYITKNLIMVLVYAFAIGYSIYAPMWAQVVLGTSATMAGGTQIFSSIAVMLATRFSSKFISKWSFEKLINIGFIAMSVSVFMMAFAPIGVSYYYISISGAFLGVGHGFIFPSAQVAFQEVVPKEQLNIATTFSLLLRTLGQTLMASIYGLVYASQVNGINSIEHSYQGLHIIFIIAAVSVIFGWVMNKITWKL</sequence>
<feature type="transmembrane region" description="Helical" evidence="6">
    <location>
        <begin position="50"/>
        <end position="70"/>
    </location>
</feature>
<feature type="transmembrane region" description="Helical" evidence="6">
    <location>
        <begin position="397"/>
        <end position="417"/>
    </location>
</feature>
<protein>
    <submittedName>
        <fullName evidence="8">Transporter, major facilitator family protein</fullName>
    </submittedName>
</protein>
<gene>
    <name evidence="8" type="ORF">HMPREF3186_01549</name>
</gene>
<feature type="transmembrane region" description="Helical" evidence="6">
    <location>
        <begin position="224"/>
        <end position="244"/>
    </location>
</feature>
<feature type="domain" description="Major facilitator superfamily (MFS) profile" evidence="7">
    <location>
        <begin position="14"/>
        <end position="456"/>
    </location>
</feature>
<reference evidence="9" key="1">
    <citation type="submission" date="2016-01" db="EMBL/GenBank/DDBJ databases">
        <authorList>
            <person name="Mitreva M."/>
            <person name="Pepin K.H."/>
            <person name="Mihindukulasuriya K.A."/>
            <person name="Fulton R."/>
            <person name="Fronick C."/>
            <person name="O'Laughlin M."/>
            <person name="Miner T."/>
            <person name="Herter B."/>
            <person name="Rosa B.A."/>
            <person name="Cordes M."/>
            <person name="Tomlinson C."/>
            <person name="Wollam A."/>
            <person name="Palsikar V.B."/>
            <person name="Mardis E.R."/>
            <person name="Wilson R.K."/>
        </authorList>
    </citation>
    <scope>NUCLEOTIDE SEQUENCE [LARGE SCALE GENOMIC DNA]</scope>
    <source>
        <strain evidence="9">DNF01167</strain>
    </source>
</reference>
<dbReference type="EMBL" id="LSDC01000112">
    <property type="protein sequence ID" value="KXB57904.1"/>
    <property type="molecule type" value="Genomic_DNA"/>
</dbReference>
<comment type="subcellular location">
    <subcellularLocation>
        <location evidence="1">Cell membrane</location>
        <topology evidence="1">Multi-pass membrane protein</topology>
    </subcellularLocation>
</comment>
<dbReference type="InterPro" id="IPR020846">
    <property type="entry name" value="MFS_dom"/>
</dbReference>
<evidence type="ECO:0000256" key="5">
    <source>
        <dbReference type="ARBA" id="ARBA00023136"/>
    </source>
</evidence>
<dbReference type="STRING" id="1379.HMPREF3186_01549"/>
<feature type="transmembrane region" description="Helical" evidence="6">
    <location>
        <begin position="355"/>
        <end position="376"/>
    </location>
</feature>
<dbReference type="InterPro" id="IPR011701">
    <property type="entry name" value="MFS"/>
</dbReference>
<keyword evidence="4 6" id="KW-1133">Transmembrane helix</keyword>